<evidence type="ECO:0000313" key="3">
    <source>
        <dbReference type="Proteomes" id="UP001632037"/>
    </source>
</evidence>
<dbReference type="Proteomes" id="UP001632037">
    <property type="component" value="Unassembled WGS sequence"/>
</dbReference>
<dbReference type="EMBL" id="JBIMZQ010000069">
    <property type="protein sequence ID" value="KAL3657091.1"/>
    <property type="molecule type" value="Genomic_DNA"/>
</dbReference>
<reference evidence="2 3" key="1">
    <citation type="submission" date="2024-09" db="EMBL/GenBank/DDBJ databases">
        <title>Genome sequencing and assembly of Phytophthora oleae, isolate VK10A, causative agent of rot of olive drupes.</title>
        <authorList>
            <person name="Conti Taguali S."/>
            <person name="Riolo M."/>
            <person name="La Spada F."/>
            <person name="Cacciola S.O."/>
            <person name="Dionisio G."/>
        </authorList>
    </citation>
    <scope>NUCLEOTIDE SEQUENCE [LARGE SCALE GENOMIC DNA]</scope>
    <source>
        <strain evidence="2 3">VK10A</strain>
    </source>
</reference>
<sequence>MDDVAFEASMAGFLHEFNLTSDKITVMEGGISPDSHGPQKAALSKLKANERCDRYRKKLQNERETLRRQERELSVELVRLQEAEAQAKKEENTLALSAWRATAARQKEKRLEAEQEQQQLKAAVRCRAEAIRRMSVMLALLAPVKTLAASEEQVDAHGALLFKMLVGELDALYDRTDDFVKDSMDLVSPEDFALKRKWGADWTLLEGTNAAELPVAFGPTWRCLSSILLSDPLGTHYTGEIDDPENTAAITYRLNYALESGDTARLIVYNVVRRYVEKDRVVFVWRVLSEGQGEFDGLYADEHAWLVVRPSGSANSPLTTLESFTQLKPMGLSASSDSRGHRFVKLLQKADEEDIADLKQLVQRLLLGESQPDSDVVMELNLKAAN</sequence>
<accession>A0ABD3ESD1</accession>
<feature type="coiled-coil region" evidence="1">
    <location>
        <begin position="45"/>
        <end position="123"/>
    </location>
</feature>
<keyword evidence="3" id="KW-1185">Reference proteome</keyword>
<evidence type="ECO:0000256" key="1">
    <source>
        <dbReference type="SAM" id="Coils"/>
    </source>
</evidence>
<gene>
    <name evidence="2" type="ORF">V7S43_018004</name>
</gene>
<proteinExistence type="predicted"/>
<name>A0ABD3ESD1_9STRA</name>
<protein>
    <submittedName>
        <fullName evidence="2">Uncharacterized protein</fullName>
    </submittedName>
</protein>
<comment type="caution">
    <text evidence="2">The sequence shown here is derived from an EMBL/GenBank/DDBJ whole genome shotgun (WGS) entry which is preliminary data.</text>
</comment>
<organism evidence="2 3">
    <name type="scientific">Phytophthora oleae</name>
    <dbReference type="NCBI Taxonomy" id="2107226"/>
    <lineage>
        <taxon>Eukaryota</taxon>
        <taxon>Sar</taxon>
        <taxon>Stramenopiles</taxon>
        <taxon>Oomycota</taxon>
        <taxon>Peronosporomycetes</taxon>
        <taxon>Peronosporales</taxon>
        <taxon>Peronosporaceae</taxon>
        <taxon>Phytophthora</taxon>
    </lineage>
</organism>
<dbReference type="AlphaFoldDB" id="A0ABD3ESD1"/>
<keyword evidence="1" id="KW-0175">Coiled coil</keyword>
<evidence type="ECO:0000313" key="2">
    <source>
        <dbReference type="EMBL" id="KAL3657091.1"/>
    </source>
</evidence>